<dbReference type="RefSeq" id="WP_091228481.1">
    <property type="nucleotide sequence ID" value="NZ_FMKA01000001.1"/>
</dbReference>
<comment type="subunit">
    <text evidence="3">Homodimer.</text>
</comment>
<evidence type="ECO:0000313" key="7">
    <source>
        <dbReference type="EMBL" id="SCP94790.1"/>
    </source>
</evidence>
<reference evidence="7 8" key="1">
    <citation type="submission" date="2016-09" db="EMBL/GenBank/DDBJ databases">
        <authorList>
            <person name="Capua I."/>
            <person name="De Benedictis P."/>
            <person name="Joannis T."/>
            <person name="Lombin L.H."/>
            <person name="Cattoli G."/>
        </authorList>
    </citation>
    <scope>NUCLEOTIDE SEQUENCE [LARGE SCALE GENOMIC DNA]</scope>
    <source>
        <strain evidence="7 8">GluBS11</strain>
    </source>
</reference>
<evidence type="ECO:0000313" key="8">
    <source>
        <dbReference type="Proteomes" id="UP000199315"/>
    </source>
</evidence>
<comment type="similarity">
    <text evidence="2">Belongs to the PdxA family. PdxA2 subfamily.</text>
</comment>
<evidence type="ECO:0000256" key="6">
    <source>
        <dbReference type="ARBA" id="ARBA00023027"/>
    </source>
</evidence>
<dbReference type="PANTHER" id="PTHR30004:SF6">
    <property type="entry name" value="D-THREONATE 4-PHOSPHATE DEHYDROGENASE"/>
    <property type="match status" value="1"/>
</dbReference>
<dbReference type="PANTHER" id="PTHR30004">
    <property type="entry name" value="4-HYDROXYTHREONINE-4-PHOSPHATE DEHYDROGENASE"/>
    <property type="match status" value="1"/>
</dbReference>
<evidence type="ECO:0000256" key="5">
    <source>
        <dbReference type="ARBA" id="ARBA00023002"/>
    </source>
</evidence>
<comment type="cofactor">
    <cofactor evidence="1">
        <name>a divalent metal cation</name>
        <dbReference type="ChEBI" id="CHEBI:60240"/>
    </cofactor>
</comment>
<dbReference type="AlphaFoldDB" id="A0A1D3TNA4"/>
<dbReference type="GO" id="GO:0051287">
    <property type="term" value="F:NAD binding"/>
    <property type="evidence" value="ECO:0007669"/>
    <property type="project" value="InterPro"/>
</dbReference>
<dbReference type="EMBL" id="FMKA01000001">
    <property type="protein sequence ID" value="SCP94790.1"/>
    <property type="molecule type" value="Genomic_DNA"/>
</dbReference>
<sequence length="345" mass="37031">MAKKMIIGITMGDPASIGPEITVKALSDPAVYDRCSPVVIGDVCVMEAALKVVGREDIKIHPVSSIGECLFTPGTIDVYDMKIVDMEKLETGKVSVMAGEAAFQYVKKVIELAMDGEVDGTVTNALNKEAINLAGHHFSGHTEIYADYTGTKKYTMMLAHENLRVVHVSTHVSLREACDRVKKARVLEVIEIANQACLDLGIEKPKIGVSGLNPHSGENGLFGREELDEIIPAIKAAKAEGINADGPVPPDTIFSKARGGWYDIVVAMYHDQGHIPLKVVGFIYNHEAGKWDAVSGVNITLGLPIVRASVDHGTAFDQAGKGVASELSLVNAIDYAIRLSVSNKN</sequence>
<organism evidence="7 8">
    <name type="scientific">Anaerobium acetethylicum</name>
    <dbReference type="NCBI Taxonomy" id="1619234"/>
    <lineage>
        <taxon>Bacteria</taxon>
        <taxon>Bacillati</taxon>
        <taxon>Bacillota</taxon>
        <taxon>Clostridia</taxon>
        <taxon>Lachnospirales</taxon>
        <taxon>Lachnospiraceae</taxon>
        <taxon>Anaerobium</taxon>
    </lineage>
</organism>
<dbReference type="SUPFAM" id="SSF53659">
    <property type="entry name" value="Isocitrate/Isopropylmalate dehydrogenase-like"/>
    <property type="match status" value="1"/>
</dbReference>
<dbReference type="NCBIfam" id="TIGR00557">
    <property type="entry name" value="pdxA"/>
    <property type="match status" value="1"/>
</dbReference>
<evidence type="ECO:0000256" key="2">
    <source>
        <dbReference type="ARBA" id="ARBA00009464"/>
    </source>
</evidence>
<keyword evidence="6" id="KW-0520">NAD</keyword>
<dbReference type="OrthoDB" id="9801783at2"/>
<dbReference type="Proteomes" id="UP000199315">
    <property type="component" value="Unassembled WGS sequence"/>
</dbReference>
<name>A0A1D3TNA4_9FIRM</name>
<dbReference type="Gene3D" id="3.40.718.10">
    <property type="entry name" value="Isopropylmalate Dehydrogenase"/>
    <property type="match status" value="1"/>
</dbReference>
<proteinExistence type="inferred from homology"/>
<keyword evidence="5" id="KW-0560">Oxidoreductase</keyword>
<keyword evidence="8" id="KW-1185">Reference proteome</keyword>
<dbReference type="STRING" id="1619234.SAMN05421730_100153"/>
<gene>
    <name evidence="7" type="ORF">SAMN05421730_100153</name>
</gene>
<dbReference type="Pfam" id="PF04166">
    <property type="entry name" value="PdxA"/>
    <property type="match status" value="1"/>
</dbReference>
<keyword evidence="4" id="KW-0479">Metal-binding</keyword>
<protein>
    <submittedName>
        <fullName evidence="7">4-hydroxythreonine-4-phosphate dehydrogenase</fullName>
    </submittedName>
</protein>
<evidence type="ECO:0000256" key="3">
    <source>
        <dbReference type="ARBA" id="ARBA00011738"/>
    </source>
</evidence>
<dbReference type="InterPro" id="IPR005255">
    <property type="entry name" value="PdxA_fam"/>
</dbReference>
<dbReference type="GO" id="GO:0046872">
    <property type="term" value="F:metal ion binding"/>
    <property type="evidence" value="ECO:0007669"/>
    <property type="project" value="UniProtKB-KW"/>
</dbReference>
<evidence type="ECO:0000256" key="4">
    <source>
        <dbReference type="ARBA" id="ARBA00022723"/>
    </source>
</evidence>
<accession>A0A1D3TNA4</accession>
<evidence type="ECO:0000256" key="1">
    <source>
        <dbReference type="ARBA" id="ARBA00001968"/>
    </source>
</evidence>
<dbReference type="GO" id="GO:0016491">
    <property type="term" value="F:oxidoreductase activity"/>
    <property type="evidence" value="ECO:0007669"/>
    <property type="project" value="UniProtKB-KW"/>
</dbReference>